<dbReference type="SMART" id="SM00331">
    <property type="entry name" value="PP2C_SIG"/>
    <property type="match status" value="1"/>
</dbReference>
<keyword evidence="5" id="KW-1185">Reference proteome</keyword>
<dbReference type="SUPFAM" id="SSF81606">
    <property type="entry name" value="PP2C-like"/>
    <property type="match status" value="1"/>
</dbReference>
<dbReference type="InterPro" id="IPR052016">
    <property type="entry name" value="Bact_Sigma-Reg"/>
</dbReference>
<dbReference type="InterPro" id="IPR001932">
    <property type="entry name" value="PPM-type_phosphatase-like_dom"/>
</dbReference>
<dbReference type="InterPro" id="IPR036457">
    <property type="entry name" value="PPM-type-like_dom_sf"/>
</dbReference>
<accession>A0A540WFK5</accession>
<evidence type="ECO:0000256" key="2">
    <source>
        <dbReference type="SAM" id="Phobius"/>
    </source>
</evidence>
<dbReference type="PANTHER" id="PTHR43156">
    <property type="entry name" value="STAGE II SPORULATION PROTEIN E-RELATED"/>
    <property type="match status" value="1"/>
</dbReference>
<evidence type="ECO:0000313" key="5">
    <source>
        <dbReference type="Proteomes" id="UP000319103"/>
    </source>
</evidence>
<comment type="caution">
    <text evidence="4">The sequence shown here is derived from an EMBL/GenBank/DDBJ whole genome shotgun (WGS) entry which is preliminary data.</text>
</comment>
<dbReference type="EMBL" id="VIGB01000003">
    <property type="protein sequence ID" value="TQF07809.1"/>
    <property type="molecule type" value="Genomic_DNA"/>
</dbReference>
<name>A0A540WFK5_9ACTN</name>
<dbReference type="OrthoDB" id="3210173at2"/>
<feature type="transmembrane region" description="Helical" evidence="2">
    <location>
        <begin position="72"/>
        <end position="93"/>
    </location>
</feature>
<keyword evidence="2" id="KW-0812">Transmembrane</keyword>
<dbReference type="Gene3D" id="3.60.40.10">
    <property type="entry name" value="PPM-type phosphatase domain"/>
    <property type="match status" value="1"/>
</dbReference>
<keyword evidence="2" id="KW-1133">Transmembrane helix</keyword>
<dbReference type="FunFam" id="3.60.40.10:FF:000058">
    <property type="entry name" value="Stage II sporulation protein E"/>
    <property type="match status" value="1"/>
</dbReference>
<dbReference type="GO" id="GO:0016791">
    <property type="term" value="F:phosphatase activity"/>
    <property type="evidence" value="ECO:0007669"/>
    <property type="project" value="TreeGrafter"/>
</dbReference>
<sequence>MTRWSPFLLIALAVVVDASTPGAQRFDRVLSAAPALAAATWNVPATAAFGVLAAGFEVLLSFTRGGPVRPSSLLTGLLVILAVTLAACFASHVRQTRERELAEISAVADTAQQVLLRPMPPRLAGVDLDLLYAAAAARARIGGDFYEALRTPHGVRVIVGDVQGKGLAAVETASVLLGSFREAAYDEPELTGLVDRLETSMRRYSERVPGSDAAERFATAVLLEVPPDQPVARLLNCGHPPPLLLHGEAVRPLEPSTPALPLNLSPLLNDEYPVDTVPFGPGDRLLVYTDGVSETRDRTGTFYPLLERIEDWTGLPSRPLLDRLQGDLADYGTTASDDIAVLVAGRPIEPGVA</sequence>
<evidence type="ECO:0000256" key="1">
    <source>
        <dbReference type="ARBA" id="ARBA00022801"/>
    </source>
</evidence>
<keyword evidence="2" id="KW-0472">Membrane</keyword>
<dbReference type="Proteomes" id="UP000319103">
    <property type="component" value="Unassembled WGS sequence"/>
</dbReference>
<protein>
    <submittedName>
        <fullName evidence="4">Serine/threonine-protein phosphatase</fullName>
    </submittedName>
</protein>
<evidence type="ECO:0000259" key="3">
    <source>
        <dbReference type="SMART" id="SM00331"/>
    </source>
</evidence>
<gene>
    <name evidence="4" type="ORF">E6W39_36665</name>
</gene>
<reference evidence="4 5" key="1">
    <citation type="submission" date="2019-06" db="EMBL/GenBank/DDBJ databases">
        <title>Description of Kitasatospora acidophila sp. nov. isolated from pine grove soil, and reclassification of Streptomyces novaecaesareae to Kitasatospora novaeceasareae comb. nov.</title>
        <authorList>
            <person name="Kim M.J."/>
        </authorList>
    </citation>
    <scope>NUCLEOTIDE SEQUENCE [LARGE SCALE GENOMIC DNA]</scope>
    <source>
        <strain evidence="4 5">MMS16-CNU292</strain>
    </source>
</reference>
<organism evidence="4 5">
    <name type="scientific">Kitasatospora acidiphila</name>
    <dbReference type="NCBI Taxonomy" id="2567942"/>
    <lineage>
        <taxon>Bacteria</taxon>
        <taxon>Bacillati</taxon>
        <taxon>Actinomycetota</taxon>
        <taxon>Actinomycetes</taxon>
        <taxon>Kitasatosporales</taxon>
        <taxon>Streptomycetaceae</taxon>
        <taxon>Kitasatospora</taxon>
    </lineage>
</organism>
<dbReference type="Pfam" id="PF07228">
    <property type="entry name" value="SpoIIE"/>
    <property type="match status" value="1"/>
</dbReference>
<dbReference type="AlphaFoldDB" id="A0A540WFK5"/>
<proteinExistence type="predicted"/>
<evidence type="ECO:0000313" key="4">
    <source>
        <dbReference type="EMBL" id="TQF07809.1"/>
    </source>
</evidence>
<feature type="transmembrane region" description="Helical" evidence="2">
    <location>
        <begin position="41"/>
        <end position="60"/>
    </location>
</feature>
<keyword evidence="1" id="KW-0378">Hydrolase</keyword>
<feature type="domain" description="PPM-type phosphatase" evidence="3">
    <location>
        <begin position="127"/>
        <end position="346"/>
    </location>
</feature>
<dbReference type="PANTHER" id="PTHR43156:SF2">
    <property type="entry name" value="STAGE II SPORULATION PROTEIN E"/>
    <property type="match status" value="1"/>
</dbReference>